<dbReference type="InterPro" id="IPR018764">
    <property type="entry name" value="RskA_C"/>
</dbReference>
<evidence type="ECO:0000256" key="1">
    <source>
        <dbReference type="SAM" id="Phobius"/>
    </source>
</evidence>
<organism evidence="3 4">
    <name type="scientific">Pseudoduganella violacea</name>
    <dbReference type="NCBI Taxonomy" id="1715466"/>
    <lineage>
        <taxon>Bacteria</taxon>
        <taxon>Pseudomonadati</taxon>
        <taxon>Pseudomonadota</taxon>
        <taxon>Betaproteobacteria</taxon>
        <taxon>Burkholderiales</taxon>
        <taxon>Oxalobacteraceae</taxon>
        <taxon>Telluria group</taxon>
        <taxon>Pseudoduganella</taxon>
    </lineage>
</organism>
<keyword evidence="4" id="KW-1185">Reference proteome</keyword>
<reference evidence="3 4" key="1">
    <citation type="submission" date="2020-08" db="EMBL/GenBank/DDBJ databases">
        <title>Genomic Encyclopedia of Type Strains, Phase III (KMG-III): the genomes of soil and plant-associated and newly described type strains.</title>
        <authorList>
            <person name="Whitman W."/>
        </authorList>
    </citation>
    <scope>NUCLEOTIDE SEQUENCE [LARGE SCALE GENOMIC DNA]</scope>
    <source>
        <strain evidence="3 4">CECT 8897</strain>
    </source>
</reference>
<gene>
    <name evidence="3" type="ORF">FHS03_004470</name>
</gene>
<dbReference type="AlphaFoldDB" id="A0A7W5BDV1"/>
<dbReference type="PANTHER" id="PTHR37461:SF1">
    <property type="entry name" value="ANTI-SIGMA-K FACTOR RSKA"/>
    <property type="match status" value="1"/>
</dbReference>
<dbReference type="EMBL" id="JACHXD010000016">
    <property type="protein sequence ID" value="MBB3121392.1"/>
    <property type="molecule type" value="Genomic_DNA"/>
</dbReference>
<comment type="caution">
    <text evidence="3">The sequence shown here is derived from an EMBL/GenBank/DDBJ whole genome shotgun (WGS) entry which is preliminary data.</text>
</comment>
<keyword evidence="1" id="KW-0472">Membrane</keyword>
<dbReference type="GO" id="GO:0006417">
    <property type="term" value="P:regulation of translation"/>
    <property type="evidence" value="ECO:0007669"/>
    <property type="project" value="TreeGrafter"/>
</dbReference>
<dbReference type="PANTHER" id="PTHR37461">
    <property type="entry name" value="ANTI-SIGMA-K FACTOR RSKA"/>
    <property type="match status" value="1"/>
</dbReference>
<dbReference type="Pfam" id="PF10099">
    <property type="entry name" value="RskA_C"/>
    <property type="match status" value="1"/>
</dbReference>
<dbReference type="Proteomes" id="UP000541535">
    <property type="component" value="Unassembled WGS sequence"/>
</dbReference>
<dbReference type="GO" id="GO:0016989">
    <property type="term" value="F:sigma factor antagonist activity"/>
    <property type="evidence" value="ECO:0007669"/>
    <property type="project" value="TreeGrafter"/>
</dbReference>
<dbReference type="GO" id="GO:0005886">
    <property type="term" value="C:plasma membrane"/>
    <property type="evidence" value="ECO:0007669"/>
    <property type="project" value="InterPro"/>
</dbReference>
<evidence type="ECO:0000259" key="2">
    <source>
        <dbReference type="Pfam" id="PF10099"/>
    </source>
</evidence>
<accession>A0A7W5BDV1</accession>
<dbReference type="RefSeq" id="WP_183443114.1">
    <property type="nucleotide sequence ID" value="NZ_JACHXD010000016.1"/>
</dbReference>
<keyword evidence="1" id="KW-1133">Transmembrane helix</keyword>
<feature type="domain" description="Anti-sigma K factor RskA C-terminal" evidence="2">
    <location>
        <begin position="104"/>
        <end position="224"/>
    </location>
</feature>
<feature type="transmembrane region" description="Helical" evidence="1">
    <location>
        <begin position="98"/>
        <end position="116"/>
    </location>
</feature>
<keyword evidence="1" id="KW-0812">Transmembrane</keyword>
<evidence type="ECO:0000313" key="4">
    <source>
        <dbReference type="Proteomes" id="UP000541535"/>
    </source>
</evidence>
<dbReference type="InterPro" id="IPR051474">
    <property type="entry name" value="Anti-sigma-K/W_factor"/>
</dbReference>
<evidence type="ECO:0000313" key="3">
    <source>
        <dbReference type="EMBL" id="MBB3121392.1"/>
    </source>
</evidence>
<sequence length="234" mass="25845">MNIRHNAALRERLAAEYVLGSLRGGARRRLESWMHEDAALRRSVAEWQDRLAPMTEFAAPATPRPRVWEAIENRLQLPRPIKPWQFWRRDRAAMWRSLSLASGALATLLAILLLIGQPEPVHIDHIATLGDDQAQTVLLLTGDSRRRTMDVRVVSRLSIASGKTLQLWAVPSQGAPRSLGLLSGAHGARLAMNERATGSDVAMLAVSLEPQGGSPDPNGPSGPILYKGRWLRLL</sequence>
<proteinExistence type="predicted"/>
<name>A0A7W5BDV1_9BURK</name>
<protein>
    <submittedName>
        <fullName evidence="3">Anti-sigma-K factor RskA</fullName>
    </submittedName>
</protein>